<name>A0A2G5CJJ6_AQUCA</name>
<gene>
    <name evidence="9" type="ORF">AQUCO_04900025v1</name>
</gene>
<keyword evidence="6" id="KW-0287">Flowering</keyword>
<dbReference type="AlphaFoldDB" id="A0A2G5CJJ6"/>
<dbReference type="OrthoDB" id="273771at2759"/>
<keyword evidence="3" id="KW-0963">Cytoplasm</keyword>
<dbReference type="PROSITE" id="PS00678">
    <property type="entry name" value="WD_REPEATS_1"/>
    <property type="match status" value="1"/>
</dbReference>
<dbReference type="FunCoup" id="A0A2G5CJJ6">
    <property type="interactions" value="206"/>
</dbReference>
<proteinExistence type="predicted"/>
<dbReference type="InterPro" id="IPR019775">
    <property type="entry name" value="WD40_repeat_CS"/>
</dbReference>
<evidence type="ECO:0000256" key="4">
    <source>
        <dbReference type="ARBA" id="ARBA00022574"/>
    </source>
</evidence>
<evidence type="ECO:0000256" key="2">
    <source>
        <dbReference type="ARBA" id="ARBA00004514"/>
    </source>
</evidence>
<dbReference type="GO" id="GO:0005634">
    <property type="term" value="C:nucleus"/>
    <property type="evidence" value="ECO:0007669"/>
    <property type="project" value="UniProtKB-SubCell"/>
</dbReference>
<dbReference type="InterPro" id="IPR036322">
    <property type="entry name" value="WD40_repeat_dom_sf"/>
</dbReference>
<dbReference type="STRING" id="218851.A0A2G5CJJ6"/>
<dbReference type="InterPro" id="IPR001680">
    <property type="entry name" value="WD40_rpt"/>
</dbReference>
<dbReference type="EMBL" id="KZ305066">
    <property type="protein sequence ID" value="PIA31439.1"/>
    <property type="molecule type" value="Genomic_DNA"/>
</dbReference>
<dbReference type="SMART" id="SM00320">
    <property type="entry name" value="WD40"/>
    <property type="match status" value="7"/>
</dbReference>
<evidence type="ECO:0000256" key="8">
    <source>
        <dbReference type="PROSITE-ProRule" id="PRU00221"/>
    </source>
</evidence>
<dbReference type="PANTHER" id="PTHR45389:SF1">
    <property type="entry name" value="WD REPEAT-CONTAINING PROTEIN RUP1"/>
    <property type="match status" value="1"/>
</dbReference>
<evidence type="ECO:0000256" key="7">
    <source>
        <dbReference type="ARBA" id="ARBA00023242"/>
    </source>
</evidence>
<dbReference type="PANTHER" id="PTHR45389">
    <property type="entry name" value="WD REPEAT-CONTAINING PROTEIN RUP1"/>
    <property type="match status" value="1"/>
</dbReference>
<dbReference type="SUPFAM" id="SSF50978">
    <property type="entry name" value="WD40 repeat-like"/>
    <property type="match status" value="1"/>
</dbReference>
<dbReference type="InParanoid" id="A0A2G5CJJ6"/>
<dbReference type="Gene3D" id="2.130.10.10">
    <property type="entry name" value="YVTN repeat-like/Quinoprotein amine dehydrogenase"/>
    <property type="match status" value="1"/>
</dbReference>
<dbReference type="Pfam" id="PF00400">
    <property type="entry name" value="WD40"/>
    <property type="match status" value="2"/>
</dbReference>
<reference evidence="9 10" key="1">
    <citation type="submission" date="2017-09" db="EMBL/GenBank/DDBJ databases">
        <title>WGS assembly of Aquilegia coerulea Goldsmith.</title>
        <authorList>
            <person name="Hodges S."/>
            <person name="Kramer E."/>
            <person name="Nordborg M."/>
            <person name="Tomkins J."/>
            <person name="Borevitz J."/>
            <person name="Derieg N."/>
            <person name="Yan J."/>
            <person name="Mihaltcheva S."/>
            <person name="Hayes R.D."/>
            <person name="Rokhsar D."/>
        </authorList>
    </citation>
    <scope>NUCLEOTIDE SEQUENCE [LARGE SCALE GENOMIC DNA]</scope>
    <source>
        <strain evidence="10">cv. Goldsmith</strain>
    </source>
</reference>
<dbReference type="PROSITE" id="PS50082">
    <property type="entry name" value="WD_REPEATS_2"/>
    <property type="match status" value="1"/>
</dbReference>
<dbReference type="FunFam" id="2.130.10.10:FF:000853">
    <property type="entry name" value="WD repeat-containing protein RUP2"/>
    <property type="match status" value="1"/>
</dbReference>
<dbReference type="GO" id="GO:0005829">
    <property type="term" value="C:cytosol"/>
    <property type="evidence" value="ECO:0007669"/>
    <property type="project" value="UniProtKB-SubCell"/>
</dbReference>
<evidence type="ECO:0000256" key="3">
    <source>
        <dbReference type="ARBA" id="ARBA00022490"/>
    </source>
</evidence>
<dbReference type="GO" id="GO:0010224">
    <property type="term" value="P:response to UV-B"/>
    <property type="evidence" value="ECO:0007669"/>
    <property type="project" value="UniProtKB-ARBA"/>
</dbReference>
<feature type="repeat" description="WD" evidence="8">
    <location>
        <begin position="309"/>
        <end position="349"/>
    </location>
</feature>
<dbReference type="InterPro" id="IPR044616">
    <property type="entry name" value="RUP1/2"/>
</dbReference>
<dbReference type="GO" id="GO:0009908">
    <property type="term" value="P:flower development"/>
    <property type="evidence" value="ECO:0007669"/>
    <property type="project" value="UniProtKB-KW"/>
</dbReference>
<keyword evidence="4 8" id="KW-0853">WD repeat</keyword>
<evidence type="ECO:0000256" key="5">
    <source>
        <dbReference type="ARBA" id="ARBA00022737"/>
    </source>
</evidence>
<keyword evidence="5" id="KW-0677">Repeat</keyword>
<evidence type="ECO:0000313" key="9">
    <source>
        <dbReference type="EMBL" id="PIA31439.1"/>
    </source>
</evidence>
<evidence type="ECO:0000313" key="10">
    <source>
        <dbReference type="Proteomes" id="UP000230069"/>
    </source>
</evidence>
<dbReference type="InterPro" id="IPR015943">
    <property type="entry name" value="WD40/YVTN_repeat-like_dom_sf"/>
</dbReference>
<sequence length="456" mass="50704">MSYGPTMFFTISTRIEALTVETYPIWTTLLVGREEILSGVDGKGPQHFIGPPRQKSSNYITSTFFHDWEMNFHPPIHQSQEEEESKEEQEQQEEKASCEWNFNLGTIVSSNCVGSMSDTIGTIEFDPSDQFLATGGIARKIRIYSLKSLLPDHNSQGTTTTLLDHTNACDYYICTPAKLSSLRWKPNANGRVIGSGDYDGVVTEYDLERCIPIFERDEHGGRCIWSLDYSHSSPTIGGSGSDDGTMQMWDTRCDANESAVAMAQPSTSRSPICSVEFDQYGGELIALGCADRKAYVYDIRNMSNPVSIYHGHRKTVSYVRFLGEGMMVSAGTDGCLKLWNMNNGAQTIRTYKGHSNHRNFVGLSVWRTGGLFGCGSESNEVFVYDKRWGNPMWVHGLDPMSSTRCDDTFISSVCWRQVTNDECTLVAGGSDGILQVFVGKRKSSTSGDHVSHLPTF</sequence>
<accession>A0A2G5CJJ6</accession>
<evidence type="ECO:0000256" key="6">
    <source>
        <dbReference type="ARBA" id="ARBA00023089"/>
    </source>
</evidence>
<organism evidence="9 10">
    <name type="scientific">Aquilegia coerulea</name>
    <name type="common">Rocky mountain columbine</name>
    <dbReference type="NCBI Taxonomy" id="218851"/>
    <lineage>
        <taxon>Eukaryota</taxon>
        <taxon>Viridiplantae</taxon>
        <taxon>Streptophyta</taxon>
        <taxon>Embryophyta</taxon>
        <taxon>Tracheophyta</taxon>
        <taxon>Spermatophyta</taxon>
        <taxon>Magnoliopsida</taxon>
        <taxon>Ranunculales</taxon>
        <taxon>Ranunculaceae</taxon>
        <taxon>Thalictroideae</taxon>
        <taxon>Aquilegia</taxon>
    </lineage>
</organism>
<evidence type="ECO:0000256" key="1">
    <source>
        <dbReference type="ARBA" id="ARBA00004123"/>
    </source>
</evidence>
<protein>
    <submittedName>
        <fullName evidence="9">Uncharacterized protein</fullName>
    </submittedName>
</protein>
<keyword evidence="10" id="KW-1185">Reference proteome</keyword>
<dbReference type="GO" id="GO:0043254">
    <property type="term" value="P:regulation of protein-containing complex assembly"/>
    <property type="evidence" value="ECO:0007669"/>
    <property type="project" value="UniProtKB-ARBA"/>
</dbReference>
<dbReference type="PROSITE" id="PS50294">
    <property type="entry name" value="WD_REPEATS_REGION"/>
    <property type="match status" value="1"/>
</dbReference>
<dbReference type="Proteomes" id="UP000230069">
    <property type="component" value="Unassembled WGS sequence"/>
</dbReference>
<keyword evidence="7" id="KW-0539">Nucleus</keyword>
<comment type="subcellular location">
    <subcellularLocation>
        <location evidence="2">Cytoplasm</location>
        <location evidence="2">Cytosol</location>
    </subcellularLocation>
    <subcellularLocation>
        <location evidence="1">Nucleus</location>
    </subcellularLocation>
</comment>